<organism evidence="1 2">
    <name type="scientific">Fragilariopsis cylindrus CCMP1102</name>
    <dbReference type="NCBI Taxonomy" id="635003"/>
    <lineage>
        <taxon>Eukaryota</taxon>
        <taxon>Sar</taxon>
        <taxon>Stramenopiles</taxon>
        <taxon>Ochrophyta</taxon>
        <taxon>Bacillariophyta</taxon>
        <taxon>Bacillariophyceae</taxon>
        <taxon>Bacillariophycidae</taxon>
        <taxon>Bacillariales</taxon>
        <taxon>Bacillariaceae</taxon>
        <taxon>Fragilariopsis</taxon>
    </lineage>
</organism>
<dbReference type="Proteomes" id="UP000095751">
    <property type="component" value="Unassembled WGS sequence"/>
</dbReference>
<protein>
    <submittedName>
        <fullName evidence="1">Uncharacterized protein</fullName>
    </submittedName>
</protein>
<accession>A0A1E7ET91</accession>
<evidence type="ECO:0000313" key="1">
    <source>
        <dbReference type="EMBL" id="OEU08783.1"/>
    </source>
</evidence>
<dbReference type="AlphaFoldDB" id="A0A1E7ET91"/>
<name>A0A1E7ET91_9STRA</name>
<sequence>MSDVTPEINVQDRASIWVPVEVYVRVPPGENPFEVGWELMQGQTIVKRVKFGSYSMPNMYYELVHVKLDDTFTFFMDMKNQQYGRVRYKIFAWLNGRWRYLGGDRNDRRGQLYEFPRIQKFSV</sequence>
<reference evidence="1 2" key="1">
    <citation type="submission" date="2016-09" db="EMBL/GenBank/DDBJ databases">
        <title>Extensive genetic diversity and differential bi-allelic expression allows diatom success in the polar Southern Ocean.</title>
        <authorList>
            <consortium name="DOE Joint Genome Institute"/>
            <person name="Mock T."/>
            <person name="Otillar R.P."/>
            <person name="Strauss J."/>
            <person name="Dupont C."/>
            <person name="Frickenhaus S."/>
            <person name="Maumus F."/>
            <person name="Mcmullan M."/>
            <person name="Sanges R."/>
            <person name="Schmutz J."/>
            <person name="Toseland A."/>
            <person name="Valas R."/>
            <person name="Veluchamy A."/>
            <person name="Ward B.J."/>
            <person name="Allen A."/>
            <person name="Barry K."/>
            <person name="Falciatore A."/>
            <person name="Ferrante M."/>
            <person name="Fortunato A.E."/>
            <person name="Gloeckner G."/>
            <person name="Gruber A."/>
            <person name="Hipkin R."/>
            <person name="Janech M."/>
            <person name="Kroth P."/>
            <person name="Leese F."/>
            <person name="Lindquist E."/>
            <person name="Lyon B.R."/>
            <person name="Martin J."/>
            <person name="Mayer C."/>
            <person name="Parker M."/>
            <person name="Quesneville H."/>
            <person name="Raymond J."/>
            <person name="Uhlig C."/>
            <person name="Valentin K.U."/>
            <person name="Worden A.Z."/>
            <person name="Armbrust E.V."/>
            <person name="Bowler C."/>
            <person name="Green B."/>
            <person name="Moulton V."/>
            <person name="Van Oosterhout C."/>
            <person name="Grigoriev I."/>
        </authorList>
    </citation>
    <scope>NUCLEOTIDE SEQUENCE [LARGE SCALE GENOMIC DNA]</scope>
    <source>
        <strain evidence="1 2">CCMP1102</strain>
    </source>
</reference>
<evidence type="ECO:0000313" key="2">
    <source>
        <dbReference type="Proteomes" id="UP000095751"/>
    </source>
</evidence>
<gene>
    <name evidence="1" type="ORF">FRACYDRAFT_271580</name>
</gene>
<keyword evidence="2" id="KW-1185">Reference proteome</keyword>
<dbReference type="KEGG" id="fcy:FRACYDRAFT_271580"/>
<dbReference type="InParanoid" id="A0A1E7ET91"/>
<proteinExistence type="predicted"/>
<dbReference type="EMBL" id="KV784378">
    <property type="protein sequence ID" value="OEU08783.1"/>
    <property type="molecule type" value="Genomic_DNA"/>
</dbReference>